<dbReference type="InterPro" id="IPR011335">
    <property type="entry name" value="Restrct_endonuc-II-like"/>
</dbReference>
<dbReference type="AlphaFoldDB" id="A0A5C8UVT2"/>
<gene>
    <name evidence="2" type="ORF">FVP33_04275</name>
</gene>
<feature type="domain" description="AbiEi antitoxin N-terminal" evidence="1">
    <location>
        <begin position="4"/>
        <end position="50"/>
    </location>
</feature>
<comment type="caution">
    <text evidence="2">The sequence shown here is derived from an EMBL/GenBank/DDBJ whole genome shotgun (WGS) entry which is preliminary data.</text>
</comment>
<dbReference type="RefSeq" id="WP_147782383.1">
    <property type="nucleotide sequence ID" value="NZ_VRMG01000004.1"/>
</dbReference>
<name>A0A5C8UVT2_9MICO</name>
<sequence>MRSLPEVIRRHGGVMATRELLALGASSHALTAAVRSGVLLRPRQGWYALPSTREEYIRALRVGGRLASVSAATTYGLSVPHEFPLHVHVAHESSRLRTEEDCYRRLSEAVGETTVVHRGRVQAPTLATRLRVGLLDCLLQVATTESEEDAVACVDSALRLGTLDSEGIAWLRARLPARRQCILDRADGKSDSYPESICRCRLATVGIATRLQVPVLGERWIDLLIGDRLAIEVDGAAKYTQDMTPAQVAKTMNADRLRDAFLEALGYHVIRISYFMVMFDWPATLSMIQAVMARGEHLSRRR</sequence>
<organism evidence="2 3">
    <name type="scientific">Lacisediminihabitans profunda</name>
    <dbReference type="NCBI Taxonomy" id="2594790"/>
    <lineage>
        <taxon>Bacteria</taxon>
        <taxon>Bacillati</taxon>
        <taxon>Actinomycetota</taxon>
        <taxon>Actinomycetes</taxon>
        <taxon>Micrococcales</taxon>
        <taxon>Microbacteriaceae</taxon>
        <taxon>Lacisediminihabitans</taxon>
    </lineage>
</organism>
<evidence type="ECO:0000313" key="3">
    <source>
        <dbReference type="Proteomes" id="UP000321379"/>
    </source>
</evidence>
<reference evidence="2 3" key="1">
    <citation type="submission" date="2019-08" db="EMBL/GenBank/DDBJ databases">
        <title>Bacterial whole genome sequence for Glaciihabitans sp. CHu50b-6-2.</title>
        <authorList>
            <person name="Jin L."/>
        </authorList>
    </citation>
    <scope>NUCLEOTIDE SEQUENCE [LARGE SCALE GENOMIC DNA]</scope>
    <source>
        <strain evidence="2 3">CHu50b-6-2</strain>
    </source>
</reference>
<evidence type="ECO:0000313" key="2">
    <source>
        <dbReference type="EMBL" id="TXN32132.1"/>
    </source>
</evidence>
<keyword evidence="3" id="KW-1185">Reference proteome</keyword>
<dbReference type="EMBL" id="VRMG01000004">
    <property type="protein sequence ID" value="TXN32132.1"/>
    <property type="molecule type" value="Genomic_DNA"/>
</dbReference>
<dbReference type="Proteomes" id="UP000321379">
    <property type="component" value="Unassembled WGS sequence"/>
</dbReference>
<dbReference type="Pfam" id="PF13338">
    <property type="entry name" value="AbiEi_4"/>
    <property type="match status" value="1"/>
</dbReference>
<dbReference type="SUPFAM" id="SSF52980">
    <property type="entry name" value="Restriction endonuclease-like"/>
    <property type="match status" value="1"/>
</dbReference>
<accession>A0A5C8UVT2</accession>
<evidence type="ECO:0000259" key="1">
    <source>
        <dbReference type="Pfam" id="PF13338"/>
    </source>
</evidence>
<proteinExistence type="predicted"/>
<protein>
    <recommendedName>
        <fullName evidence="1">AbiEi antitoxin N-terminal domain-containing protein</fullName>
    </recommendedName>
</protein>
<dbReference type="InterPro" id="IPR025159">
    <property type="entry name" value="AbiEi_N"/>
</dbReference>
<dbReference type="Gene3D" id="3.40.960.10">
    <property type="entry name" value="VSR Endonuclease"/>
    <property type="match status" value="1"/>
</dbReference>